<dbReference type="RefSeq" id="WP_062289536.1">
    <property type="nucleotide sequence ID" value="NZ_CP013200.1"/>
</dbReference>
<comment type="similarity">
    <text evidence="1">Belongs to the SMP-30/CGR1 family.</text>
</comment>
<proteinExistence type="inferred from homology"/>
<feature type="binding site" evidence="3">
    <location>
        <position position="120"/>
    </location>
    <ligand>
        <name>substrate</name>
    </ligand>
</feature>
<evidence type="ECO:0000256" key="3">
    <source>
        <dbReference type="PIRSR" id="PIRSR605511-2"/>
    </source>
</evidence>
<dbReference type="PANTHER" id="PTHR10907:SF47">
    <property type="entry name" value="REGUCALCIN"/>
    <property type="match status" value="1"/>
</dbReference>
<accession>A0A0S2M0H1</accession>
<feature type="active site" description="Proton donor/acceptor" evidence="2">
    <location>
        <position position="193"/>
    </location>
</feature>
<feature type="binding site" evidence="3">
    <location>
        <position position="100"/>
    </location>
    <ligand>
        <name>substrate</name>
    </ligand>
</feature>
<feature type="binding site" evidence="3">
    <location>
        <position position="149"/>
    </location>
    <ligand>
        <name>a divalent metal cation</name>
        <dbReference type="ChEBI" id="CHEBI:60240"/>
    </ligand>
</feature>
<dbReference type="Gene3D" id="2.120.10.30">
    <property type="entry name" value="TolB, C-terminal domain"/>
    <property type="match status" value="1"/>
</dbReference>
<evidence type="ECO:0000256" key="1">
    <source>
        <dbReference type="ARBA" id="ARBA00008853"/>
    </source>
</evidence>
<evidence type="ECO:0000313" key="6">
    <source>
        <dbReference type="Proteomes" id="UP000059574"/>
    </source>
</evidence>
<dbReference type="Proteomes" id="UP000059574">
    <property type="component" value="Chromosome"/>
</dbReference>
<sequence length="298" mass="31715">MTHSPWQPISGSRLELGEGLRIIDGTIRWVDLLRGQLYAWTPGSADRATLVRTFDAPLGFVEKAPDGRLIAALGTGLSWLREDGSITEIASTGLNPSRHRVNDGSFAPDGSCWFGTMVHDGSPPDGHLWRWDPETGEVSALMSGIEIPNGPIFLPEIQAMLIGDTVAGVILSKSLVPGSSADPFLKVDGGSPDGMHVDRDGRLWNAVWGGHRLDVYEPGERCAKPLELPVSQPTSVTLIASDDPLVIVTSASIGLDTPGPLDGFTIAAPLSLLALEPARVRGLRRSSSSRKGHGTRAP</sequence>
<dbReference type="PRINTS" id="PR01790">
    <property type="entry name" value="SMP30FAMILY"/>
</dbReference>
<dbReference type="AlphaFoldDB" id="A0A0S2M0H1"/>
<protein>
    <recommendedName>
        <fullName evidence="4">SMP-30/Gluconolactonase/LRE-like region domain-containing protein</fullName>
    </recommendedName>
</protein>
<evidence type="ECO:0000259" key="4">
    <source>
        <dbReference type="Pfam" id="PF08450"/>
    </source>
</evidence>
<gene>
    <name evidence="5" type="ORF">AS189_12675</name>
</gene>
<dbReference type="GO" id="GO:0019853">
    <property type="term" value="P:L-ascorbic acid biosynthetic process"/>
    <property type="evidence" value="ECO:0007669"/>
    <property type="project" value="TreeGrafter"/>
</dbReference>
<feature type="binding site" evidence="3">
    <location>
        <position position="193"/>
    </location>
    <ligand>
        <name>a divalent metal cation</name>
        <dbReference type="ChEBI" id="CHEBI:60240"/>
    </ligand>
</feature>
<dbReference type="GO" id="GO:0004341">
    <property type="term" value="F:gluconolactonase activity"/>
    <property type="evidence" value="ECO:0007669"/>
    <property type="project" value="TreeGrafter"/>
</dbReference>
<feature type="domain" description="SMP-30/Gluconolactonase/LRE-like region" evidence="4">
    <location>
        <begin position="16"/>
        <end position="251"/>
    </location>
</feature>
<reference evidence="6" key="1">
    <citation type="submission" date="2015-11" db="EMBL/GenBank/DDBJ databases">
        <authorList>
            <person name="Kumar R."/>
            <person name="Singh D."/>
            <person name="Swarnkar M.K."/>
            <person name="Singh A.K."/>
            <person name="Kumar S."/>
        </authorList>
    </citation>
    <scope>NUCLEOTIDE SEQUENCE [LARGE SCALE GENOMIC DNA]</scope>
    <source>
        <strain evidence="6">ERGS4:06</strain>
    </source>
</reference>
<organism evidence="5 6">
    <name type="scientific">Arthrobacter alpinus</name>
    <dbReference type="NCBI Taxonomy" id="656366"/>
    <lineage>
        <taxon>Bacteria</taxon>
        <taxon>Bacillati</taxon>
        <taxon>Actinomycetota</taxon>
        <taxon>Actinomycetes</taxon>
        <taxon>Micrococcales</taxon>
        <taxon>Micrococcaceae</taxon>
        <taxon>Arthrobacter</taxon>
    </lineage>
</organism>
<feature type="binding site" evidence="3">
    <location>
        <position position="18"/>
    </location>
    <ligand>
        <name>a divalent metal cation</name>
        <dbReference type="ChEBI" id="CHEBI:60240"/>
    </ligand>
</feature>
<dbReference type="EMBL" id="CP013200">
    <property type="protein sequence ID" value="ALO67199.1"/>
    <property type="molecule type" value="Genomic_DNA"/>
</dbReference>
<dbReference type="PANTHER" id="PTHR10907">
    <property type="entry name" value="REGUCALCIN"/>
    <property type="match status" value="1"/>
</dbReference>
<dbReference type="OrthoDB" id="2633250at2"/>
<evidence type="ECO:0000313" key="5">
    <source>
        <dbReference type="EMBL" id="ALO67199.1"/>
    </source>
</evidence>
<reference evidence="5 6" key="2">
    <citation type="journal article" date="2016" name="J. Biotechnol.">
        <title>Complete genome sequence of Arthrobacter alpinus ERGS4:06, a yellow pigmented bacterium tolerant to cold and radiations isolated from Sikkim Himalaya.</title>
        <authorList>
            <person name="Kumar R."/>
            <person name="Singh D."/>
            <person name="Swarnkar M.K."/>
            <person name="Singh A.K."/>
            <person name="Kumar S."/>
        </authorList>
    </citation>
    <scope>NUCLEOTIDE SEQUENCE [LARGE SCALE GENOMIC DNA]</scope>
    <source>
        <strain evidence="5 6">ERGS4:06</strain>
    </source>
</reference>
<dbReference type="GO" id="GO:0005509">
    <property type="term" value="F:calcium ion binding"/>
    <property type="evidence" value="ECO:0007669"/>
    <property type="project" value="TreeGrafter"/>
</dbReference>
<dbReference type="Pfam" id="PF08450">
    <property type="entry name" value="SGL"/>
    <property type="match status" value="1"/>
</dbReference>
<comment type="cofactor">
    <cofactor evidence="3">
        <name>Zn(2+)</name>
        <dbReference type="ChEBI" id="CHEBI:29105"/>
    </cofactor>
    <text evidence="3">Binds 1 divalent metal cation per subunit.</text>
</comment>
<name>A0A0S2M0H1_9MICC</name>
<dbReference type="SUPFAM" id="SSF63829">
    <property type="entry name" value="Calcium-dependent phosphotriesterase"/>
    <property type="match status" value="1"/>
</dbReference>
<dbReference type="InterPro" id="IPR005511">
    <property type="entry name" value="SMP-30"/>
</dbReference>
<feature type="binding site" evidence="3">
    <location>
        <position position="102"/>
    </location>
    <ligand>
        <name>substrate</name>
    </ligand>
</feature>
<keyword evidence="3" id="KW-0479">Metal-binding</keyword>
<dbReference type="InterPro" id="IPR011042">
    <property type="entry name" value="6-blade_b-propeller_TolB-like"/>
</dbReference>
<keyword evidence="3" id="KW-0862">Zinc</keyword>
<dbReference type="InterPro" id="IPR013658">
    <property type="entry name" value="SGL"/>
</dbReference>
<evidence type="ECO:0000256" key="2">
    <source>
        <dbReference type="PIRSR" id="PIRSR605511-1"/>
    </source>
</evidence>